<dbReference type="AlphaFoldDB" id="A0A656GJF0"/>
<proteinExistence type="predicted"/>
<comment type="caution">
    <text evidence="1">The sequence shown here is derived from an EMBL/GenBank/DDBJ whole genome shotgun (WGS) entry which is preliminary data.</text>
</comment>
<accession>A0A656GJF0</accession>
<organism evidence="1 2">
    <name type="scientific">Pseudomonas amygdali pv. mori str. 301020</name>
    <dbReference type="NCBI Taxonomy" id="629261"/>
    <lineage>
        <taxon>Bacteria</taxon>
        <taxon>Pseudomonadati</taxon>
        <taxon>Pseudomonadota</taxon>
        <taxon>Gammaproteobacteria</taxon>
        <taxon>Pseudomonadales</taxon>
        <taxon>Pseudomonadaceae</taxon>
        <taxon>Pseudomonas</taxon>
        <taxon>Pseudomonas amygdali</taxon>
    </lineage>
</organism>
<reference evidence="1 2" key="1">
    <citation type="journal article" date="2011" name="PLoS Pathog.">
        <title>Dynamic evolution of pathogenicity revealed by sequencing and comparative genomics of 19 Pseudomonas syringae isolates.</title>
        <authorList>
            <person name="Baltrus D.A."/>
            <person name="Nishimura M.T."/>
            <person name="Romanchuk A."/>
            <person name="Chang J.H."/>
            <person name="Mukhtar M.S."/>
            <person name="Cherkis K."/>
            <person name="Roach J."/>
            <person name="Grant S.R."/>
            <person name="Jones C.D."/>
            <person name="Dangl J.L."/>
        </authorList>
    </citation>
    <scope>NUCLEOTIDE SEQUENCE [LARGE SCALE GENOMIC DNA]</scope>
    <source>
        <strain evidence="1 2">301020</strain>
    </source>
</reference>
<evidence type="ECO:0000313" key="1">
    <source>
        <dbReference type="EMBL" id="EGH25962.1"/>
    </source>
</evidence>
<protein>
    <submittedName>
        <fullName evidence="1">Uncharacterized protein</fullName>
    </submittedName>
</protein>
<gene>
    <name evidence="1" type="ORF">PSYMO_32900</name>
</gene>
<name>A0A656GJF0_PSEA0</name>
<sequence>EIGSTALVTIQRSTNPTENLEIPIDSIPNIYHWWYGDYFVPEAEYKEMITSYVPWLSSLRMLAIALFAGQRLQNGQWLDLRTFDKGFESSKIDEFNLCMLHINTDKSGSSRDVVIDGHVMESLFDERRFQTEIYRIPPGL</sequence>
<feature type="non-terminal residue" evidence="1">
    <location>
        <position position="1"/>
    </location>
</feature>
<feature type="non-terminal residue" evidence="1">
    <location>
        <position position="140"/>
    </location>
</feature>
<dbReference type="Proteomes" id="UP000003465">
    <property type="component" value="Unassembled WGS sequence"/>
</dbReference>
<dbReference type="EMBL" id="AEAG01001761">
    <property type="protein sequence ID" value="EGH25962.1"/>
    <property type="molecule type" value="Genomic_DNA"/>
</dbReference>
<evidence type="ECO:0000313" key="2">
    <source>
        <dbReference type="Proteomes" id="UP000003465"/>
    </source>
</evidence>